<dbReference type="EMBL" id="WJIE01000005">
    <property type="protein sequence ID" value="MRG94363.1"/>
    <property type="molecule type" value="Genomic_DNA"/>
</dbReference>
<evidence type="ECO:0000313" key="2">
    <source>
        <dbReference type="EMBL" id="MRG94363.1"/>
    </source>
</evidence>
<organism evidence="2 3">
    <name type="scientific">Polyangium spumosum</name>
    <dbReference type="NCBI Taxonomy" id="889282"/>
    <lineage>
        <taxon>Bacteria</taxon>
        <taxon>Pseudomonadati</taxon>
        <taxon>Myxococcota</taxon>
        <taxon>Polyangia</taxon>
        <taxon>Polyangiales</taxon>
        <taxon>Polyangiaceae</taxon>
        <taxon>Polyangium</taxon>
    </lineage>
</organism>
<dbReference type="InterPro" id="IPR000627">
    <property type="entry name" value="Intradiol_dOase_C"/>
</dbReference>
<keyword evidence="3" id="KW-1185">Reference proteome</keyword>
<sequence>GAGGAGGACGAGGGGAGDWATGGTASMSGDYPDPFTDDPGAACALVCGMTLGPCYAETIVRKDISEGTPGLPMRLALRVVDESCKPIDGAEVDVWHTSATGLYSGNDSVAMCTLNDAEALAKRWFRGVQTTDANGRVDFDSCFPGWYSGRTIHIHFTVRVGGMEYVTSQLFFPDELADEIIATQPIYKDRGARDTTNENDSVISAEAAPDYTLKTEKMADGALLAWKTLVIRSSLADTLCQAPGGMGGPGGPPPGP</sequence>
<dbReference type="InterPro" id="IPR015889">
    <property type="entry name" value="Intradiol_dOase_core"/>
</dbReference>
<keyword evidence="2" id="KW-0560">Oxidoreductase</keyword>
<reference evidence="2 3" key="1">
    <citation type="submission" date="2019-10" db="EMBL/GenBank/DDBJ databases">
        <title>A soil myxobacterium in the family Polyangiaceae.</title>
        <authorList>
            <person name="Li Y."/>
            <person name="Wang J."/>
        </authorList>
    </citation>
    <scope>NUCLEOTIDE SEQUENCE [LARGE SCALE GENOMIC DNA]</scope>
    <source>
        <strain evidence="2 3">DSM 14734</strain>
    </source>
</reference>
<dbReference type="SUPFAM" id="SSF49482">
    <property type="entry name" value="Aromatic compound dioxygenase"/>
    <property type="match status" value="1"/>
</dbReference>
<comment type="caution">
    <text evidence="2">The sequence shown here is derived from an EMBL/GenBank/DDBJ whole genome shotgun (WGS) entry which is preliminary data.</text>
</comment>
<proteinExistence type="predicted"/>
<keyword evidence="2" id="KW-0223">Dioxygenase</keyword>
<dbReference type="GO" id="GO:0008199">
    <property type="term" value="F:ferric iron binding"/>
    <property type="evidence" value="ECO:0007669"/>
    <property type="project" value="InterPro"/>
</dbReference>
<gene>
    <name evidence="2" type="ORF">GF068_20915</name>
</gene>
<dbReference type="GO" id="GO:0016702">
    <property type="term" value="F:oxidoreductase activity, acting on single donors with incorporation of molecular oxygen, incorporation of two atoms of oxygen"/>
    <property type="evidence" value="ECO:0007669"/>
    <property type="project" value="InterPro"/>
</dbReference>
<dbReference type="OrthoDB" id="9805815at2"/>
<protein>
    <submittedName>
        <fullName evidence="2">Protocatechuate 3,4-dioxygenase</fullName>
    </submittedName>
</protein>
<dbReference type="Proteomes" id="UP000440224">
    <property type="component" value="Unassembled WGS sequence"/>
</dbReference>
<name>A0A6N7PQU7_9BACT</name>
<feature type="domain" description="Intradiol ring-cleavage dioxygenases" evidence="1">
    <location>
        <begin position="58"/>
        <end position="183"/>
    </location>
</feature>
<dbReference type="AlphaFoldDB" id="A0A6N7PQU7"/>
<dbReference type="RefSeq" id="WP_153821161.1">
    <property type="nucleotide sequence ID" value="NZ_WJIE01000005.1"/>
</dbReference>
<dbReference type="Pfam" id="PF00775">
    <property type="entry name" value="Dioxygenase_C"/>
    <property type="match status" value="1"/>
</dbReference>
<evidence type="ECO:0000259" key="1">
    <source>
        <dbReference type="Pfam" id="PF00775"/>
    </source>
</evidence>
<feature type="non-terminal residue" evidence="2">
    <location>
        <position position="1"/>
    </location>
</feature>
<dbReference type="PANTHER" id="PTHR34315">
    <property type="match status" value="1"/>
</dbReference>
<dbReference type="Gene3D" id="2.60.130.10">
    <property type="entry name" value="Aromatic compound dioxygenase"/>
    <property type="match status" value="1"/>
</dbReference>
<accession>A0A6N7PQU7</accession>
<dbReference type="PANTHER" id="PTHR34315:SF1">
    <property type="entry name" value="INTRADIOL RING-CLEAVAGE DIOXYGENASES DOMAIN-CONTAINING PROTEIN-RELATED"/>
    <property type="match status" value="1"/>
</dbReference>
<evidence type="ECO:0000313" key="3">
    <source>
        <dbReference type="Proteomes" id="UP000440224"/>
    </source>
</evidence>